<reference evidence="1" key="1">
    <citation type="submission" date="2021-06" db="EMBL/GenBank/DDBJ databases">
        <authorList>
            <person name="Kallberg Y."/>
            <person name="Tangrot J."/>
            <person name="Rosling A."/>
        </authorList>
    </citation>
    <scope>NUCLEOTIDE SEQUENCE</scope>
    <source>
        <strain evidence="1">FL966</strain>
    </source>
</reference>
<dbReference type="Proteomes" id="UP000789759">
    <property type="component" value="Unassembled WGS sequence"/>
</dbReference>
<proteinExistence type="predicted"/>
<accession>A0A9N9CD14</accession>
<dbReference type="Gene3D" id="3.80.10.10">
    <property type="entry name" value="Ribonuclease Inhibitor"/>
    <property type="match status" value="1"/>
</dbReference>
<dbReference type="SUPFAM" id="SSF52047">
    <property type="entry name" value="RNI-like"/>
    <property type="match status" value="1"/>
</dbReference>
<dbReference type="AlphaFoldDB" id="A0A9N9CD14"/>
<dbReference type="EMBL" id="CAJVQA010004449">
    <property type="protein sequence ID" value="CAG8599182.1"/>
    <property type="molecule type" value="Genomic_DNA"/>
</dbReference>
<gene>
    <name evidence="1" type="ORF">CPELLU_LOCUS6909</name>
</gene>
<dbReference type="InterPro" id="IPR032675">
    <property type="entry name" value="LRR_dom_sf"/>
</dbReference>
<keyword evidence="2" id="KW-1185">Reference proteome</keyword>
<evidence type="ECO:0000313" key="1">
    <source>
        <dbReference type="EMBL" id="CAG8599182.1"/>
    </source>
</evidence>
<organism evidence="1 2">
    <name type="scientific">Cetraspora pellucida</name>
    <dbReference type="NCBI Taxonomy" id="1433469"/>
    <lineage>
        <taxon>Eukaryota</taxon>
        <taxon>Fungi</taxon>
        <taxon>Fungi incertae sedis</taxon>
        <taxon>Mucoromycota</taxon>
        <taxon>Glomeromycotina</taxon>
        <taxon>Glomeromycetes</taxon>
        <taxon>Diversisporales</taxon>
        <taxon>Gigasporaceae</taxon>
        <taxon>Cetraspora</taxon>
    </lineage>
</organism>
<sequence length="461" mass="53635">MASTPPTLCFNEIFKYLRGDISSLYSCALVNHHWSEHAIPELWRDPFVVTKSKSRRAKLIYSLLPFLDRNAKHQFAPSALYRSPCYHYLSYMRNFSFSGLVKISKGIAREVVPENYKKTVFKKPIDTKFVKVLCHAIVSYCHNLERIDNDLTAPFFQNRFHINQQQLTVSQWNFFKFPGANTSFSRLRCLYVDNLNASSIINSAATVVPELTEITIRMYTKNFRNRLTNMTYSDELLPKSSLYMLKSFPKLERFNIVEGQRTKWRSFNASSFLIFIGHKLPQTVKHFCFDINCEFSANSLKEFLDNTASHLTSLSFARSKKFSCDHLDVICKHKDVHIEMLDISSSKITDESILDMAKAHISTVRFDSTMKGHSPDTDDKFQGLDDPYFRRNWSDYYNDARDSSDFENDTDLDNSDFELNNNRYRGRPVSSIKNHVFSTSRDINIISLINIHLKEKNPELH</sequence>
<protein>
    <submittedName>
        <fullName evidence="1">12482_t:CDS:1</fullName>
    </submittedName>
</protein>
<dbReference type="OrthoDB" id="2349525at2759"/>
<evidence type="ECO:0000313" key="2">
    <source>
        <dbReference type="Proteomes" id="UP000789759"/>
    </source>
</evidence>
<name>A0A9N9CD14_9GLOM</name>
<comment type="caution">
    <text evidence="1">The sequence shown here is derived from an EMBL/GenBank/DDBJ whole genome shotgun (WGS) entry which is preliminary data.</text>
</comment>